<sequence length="214" mass="23751">MHSIPGRHVAAQPGQRTHSSAAKAQWSDKIWERYIEKLQDGLPPAQSSLTALPVDKYPSTAHLPFSPQVASDDIQLSFNSCSWLSAGELVITEKLDGANCCFHLGKVYARTHTSEATHVSFNMLKEVAPAIGYLLPQHLALFGENMAAIHSIEYHGLKGPFYPFAALDCVTREWLSWDETEALAADIGLPTVPVLFRGKFPDLRHLQKWVDSEM</sequence>
<name>A0AAW1QES6_9CHLO</name>
<dbReference type="InterPro" id="IPR021122">
    <property type="entry name" value="RNA_ligase_dom_REL/Rnl2"/>
</dbReference>
<dbReference type="EMBL" id="JALJOR010000003">
    <property type="protein sequence ID" value="KAK9819938.1"/>
    <property type="molecule type" value="Genomic_DNA"/>
</dbReference>
<protein>
    <recommendedName>
        <fullName evidence="2">RNA ligase domain-containing protein</fullName>
    </recommendedName>
</protein>
<dbReference type="InterPro" id="IPR052732">
    <property type="entry name" value="Cell-binding_unc_protein"/>
</dbReference>
<dbReference type="Gene3D" id="3.30.470.30">
    <property type="entry name" value="DNA ligase/mRNA capping enzyme"/>
    <property type="match status" value="1"/>
</dbReference>
<feature type="region of interest" description="Disordered" evidence="1">
    <location>
        <begin position="1"/>
        <end position="22"/>
    </location>
</feature>
<organism evidence="3 4">
    <name type="scientific">[Myrmecia] bisecta</name>
    <dbReference type="NCBI Taxonomy" id="41462"/>
    <lineage>
        <taxon>Eukaryota</taxon>
        <taxon>Viridiplantae</taxon>
        <taxon>Chlorophyta</taxon>
        <taxon>core chlorophytes</taxon>
        <taxon>Trebouxiophyceae</taxon>
        <taxon>Trebouxiales</taxon>
        <taxon>Trebouxiaceae</taxon>
        <taxon>Myrmecia</taxon>
    </lineage>
</organism>
<evidence type="ECO:0000313" key="3">
    <source>
        <dbReference type="EMBL" id="KAK9819938.1"/>
    </source>
</evidence>
<accession>A0AAW1QES6</accession>
<dbReference type="Proteomes" id="UP001489004">
    <property type="component" value="Unassembled WGS sequence"/>
</dbReference>
<reference evidence="3 4" key="1">
    <citation type="journal article" date="2024" name="Nat. Commun.">
        <title>Phylogenomics reveals the evolutionary origins of lichenization in chlorophyte algae.</title>
        <authorList>
            <person name="Puginier C."/>
            <person name="Libourel C."/>
            <person name="Otte J."/>
            <person name="Skaloud P."/>
            <person name="Haon M."/>
            <person name="Grisel S."/>
            <person name="Petersen M."/>
            <person name="Berrin J.G."/>
            <person name="Delaux P.M."/>
            <person name="Dal Grande F."/>
            <person name="Keller J."/>
        </authorList>
    </citation>
    <scope>NUCLEOTIDE SEQUENCE [LARGE SCALE GENOMIC DNA]</scope>
    <source>
        <strain evidence="3 4">SAG 2043</strain>
    </source>
</reference>
<evidence type="ECO:0000313" key="4">
    <source>
        <dbReference type="Proteomes" id="UP001489004"/>
    </source>
</evidence>
<gene>
    <name evidence="3" type="ORF">WJX72_004152</name>
</gene>
<evidence type="ECO:0000256" key="1">
    <source>
        <dbReference type="SAM" id="MobiDB-lite"/>
    </source>
</evidence>
<feature type="domain" description="RNA ligase" evidence="2">
    <location>
        <begin position="88"/>
        <end position="202"/>
    </location>
</feature>
<dbReference type="SUPFAM" id="SSF56091">
    <property type="entry name" value="DNA ligase/mRNA capping enzyme, catalytic domain"/>
    <property type="match status" value="1"/>
</dbReference>
<dbReference type="PANTHER" id="PTHR43883:SF1">
    <property type="entry name" value="GLUCONOKINASE"/>
    <property type="match status" value="1"/>
</dbReference>
<dbReference type="AlphaFoldDB" id="A0AAW1QES6"/>
<keyword evidence="4" id="KW-1185">Reference proteome</keyword>
<evidence type="ECO:0000259" key="2">
    <source>
        <dbReference type="Pfam" id="PF09414"/>
    </source>
</evidence>
<dbReference type="Pfam" id="PF09414">
    <property type="entry name" value="RNA_ligase"/>
    <property type="match status" value="1"/>
</dbReference>
<proteinExistence type="predicted"/>
<comment type="caution">
    <text evidence="3">The sequence shown here is derived from an EMBL/GenBank/DDBJ whole genome shotgun (WGS) entry which is preliminary data.</text>
</comment>
<dbReference type="PANTHER" id="PTHR43883">
    <property type="entry name" value="SLR0207 PROTEIN"/>
    <property type="match status" value="1"/>
</dbReference>